<comment type="caution">
    <text evidence="6">The sequence shown here is derived from an EMBL/GenBank/DDBJ whole genome shotgun (WGS) entry which is preliminary data.</text>
</comment>
<evidence type="ECO:0000313" key="7">
    <source>
        <dbReference type="Proteomes" id="UP000593566"/>
    </source>
</evidence>
<evidence type="ECO:0000313" key="6">
    <source>
        <dbReference type="EMBL" id="KAF6220781.1"/>
    </source>
</evidence>
<keyword evidence="4" id="KW-0560">Oxidoreductase</keyword>
<reference evidence="6 7" key="1">
    <citation type="journal article" date="2020" name="Genomics">
        <title>Complete, high-quality genomes from long-read metagenomic sequencing of two wolf lichen thalli reveals enigmatic genome architecture.</title>
        <authorList>
            <person name="McKenzie S.K."/>
            <person name="Walston R.F."/>
            <person name="Allen J.L."/>
        </authorList>
    </citation>
    <scope>NUCLEOTIDE SEQUENCE [LARGE SCALE GENOMIC DNA]</scope>
    <source>
        <strain evidence="6">WasteWater1</strain>
    </source>
</reference>
<dbReference type="EMBL" id="JACCJB010000015">
    <property type="protein sequence ID" value="KAF6220781.1"/>
    <property type="molecule type" value="Genomic_DNA"/>
</dbReference>
<sequence length="195" mass="22132">MAFHPDGLFAWISGIWWLGGPDLRAIDVPNVKAPETWKFQLMTSWRKSDDDEKIETADVGLADVKMRTKDFADPFRSANAWIPKGTPVYTNRVTYWQPVPWDNLGGMMSLAGDATHPMTFRLNHAIADVAKYVAALRTMKLDQEKLKDAICDYENEMIARGGEEVGLSKMNTEMVHQWDKLMQSPLFQKGAKRIA</sequence>
<evidence type="ECO:0000256" key="1">
    <source>
        <dbReference type="ARBA" id="ARBA00001974"/>
    </source>
</evidence>
<keyword evidence="7" id="KW-1185">Reference proteome</keyword>
<evidence type="ECO:0000256" key="3">
    <source>
        <dbReference type="ARBA" id="ARBA00022827"/>
    </source>
</evidence>
<evidence type="ECO:0000256" key="2">
    <source>
        <dbReference type="ARBA" id="ARBA00022630"/>
    </source>
</evidence>
<protein>
    <recommendedName>
        <fullName evidence="8">FAD-binding domain-containing protein</fullName>
    </recommendedName>
</protein>
<keyword evidence="3" id="KW-0274">FAD</keyword>
<proteinExistence type="predicted"/>
<dbReference type="GO" id="GO:0004497">
    <property type="term" value="F:monooxygenase activity"/>
    <property type="evidence" value="ECO:0007669"/>
    <property type="project" value="UniProtKB-KW"/>
</dbReference>
<evidence type="ECO:0000256" key="5">
    <source>
        <dbReference type="ARBA" id="ARBA00023033"/>
    </source>
</evidence>
<evidence type="ECO:0000256" key="4">
    <source>
        <dbReference type="ARBA" id="ARBA00023002"/>
    </source>
</evidence>
<dbReference type="PANTHER" id="PTHR47178:SF2">
    <property type="entry name" value="FAD-BINDING DOMAIN-CONTAINING PROTEIN"/>
    <property type="match status" value="1"/>
</dbReference>
<gene>
    <name evidence="6" type="ORF">HO133_002461</name>
</gene>
<accession>A0A8H6CCM6</accession>
<dbReference type="AlphaFoldDB" id="A0A8H6CCM6"/>
<organism evidence="6 7">
    <name type="scientific">Letharia lupina</name>
    <dbReference type="NCBI Taxonomy" id="560253"/>
    <lineage>
        <taxon>Eukaryota</taxon>
        <taxon>Fungi</taxon>
        <taxon>Dikarya</taxon>
        <taxon>Ascomycota</taxon>
        <taxon>Pezizomycotina</taxon>
        <taxon>Lecanoromycetes</taxon>
        <taxon>OSLEUM clade</taxon>
        <taxon>Lecanoromycetidae</taxon>
        <taxon>Lecanorales</taxon>
        <taxon>Lecanorineae</taxon>
        <taxon>Parmeliaceae</taxon>
        <taxon>Letharia</taxon>
    </lineage>
</organism>
<name>A0A8H6CCM6_9LECA</name>
<dbReference type="Gene3D" id="3.50.50.60">
    <property type="entry name" value="FAD/NAD(P)-binding domain"/>
    <property type="match status" value="1"/>
</dbReference>
<dbReference type="RefSeq" id="XP_037150216.1">
    <property type="nucleotide sequence ID" value="XM_037293387.1"/>
</dbReference>
<dbReference type="Proteomes" id="UP000593566">
    <property type="component" value="Unassembled WGS sequence"/>
</dbReference>
<comment type="cofactor">
    <cofactor evidence="1">
        <name>FAD</name>
        <dbReference type="ChEBI" id="CHEBI:57692"/>
    </cofactor>
</comment>
<dbReference type="InterPro" id="IPR036188">
    <property type="entry name" value="FAD/NAD-bd_sf"/>
</dbReference>
<keyword evidence="5" id="KW-0503">Monooxygenase</keyword>
<dbReference type="GeneID" id="59330874"/>
<keyword evidence="2" id="KW-0285">Flavoprotein</keyword>
<evidence type="ECO:0008006" key="8">
    <source>
        <dbReference type="Google" id="ProtNLM"/>
    </source>
</evidence>
<dbReference type="PANTHER" id="PTHR47178">
    <property type="entry name" value="MONOOXYGENASE, FAD-BINDING"/>
    <property type="match status" value="1"/>
</dbReference>